<dbReference type="SMART" id="SM00257">
    <property type="entry name" value="LysM"/>
    <property type="match status" value="1"/>
</dbReference>
<reference evidence="5" key="1">
    <citation type="journal article" date="2019" name="Int. J. Syst. Evol. Microbiol.">
        <title>The Global Catalogue of Microorganisms (GCM) 10K type strain sequencing project: providing services to taxonomists for standard genome sequencing and annotation.</title>
        <authorList>
            <consortium name="The Broad Institute Genomics Platform"/>
            <consortium name="The Broad Institute Genome Sequencing Center for Infectious Disease"/>
            <person name="Wu L."/>
            <person name="Ma J."/>
        </authorList>
    </citation>
    <scope>NUCLEOTIDE SEQUENCE [LARGE SCALE GENOMIC DNA]</scope>
    <source>
        <strain evidence="5">CGMCC 1.18578</strain>
    </source>
</reference>
<dbReference type="EMBL" id="JBHSNC010000010">
    <property type="protein sequence ID" value="MFC5528536.1"/>
    <property type="molecule type" value="Genomic_DNA"/>
</dbReference>
<dbReference type="Pfam" id="PF06725">
    <property type="entry name" value="3D"/>
    <property type="match status" value="1"/>
</dbReference>
<comment type="caution">
    <text evidence="4">The sequence shown here is derived from an EMBL/GenBank/DDBJ whole genome shotgun (WGS) entry which is preliminary data.</text>
</comment>
<dbReference type="PANTHER" id="PTHR39160:SF4">
    <property type="entry name" value="RESUSCITATION-PROMOTING FACTOR RPFB"/>
    <property type="match status" value="1"/>
</dbReference>
<dbReference type="Proteomes" id="UP001596108">
    <property type="component" value="Unassembled WGS sequence"/>
</dbReference>
<keyword evidence="5" id="KW-1185">Reference proteome</keyword>
<proteinExistence type="predicted"/>
<gene>
    <name evidence="4" type="ORF">ACFPQ4_03595</name>
</gene>
<evidence type="ECO:0000313" key="5">
    <source>
        <dbReference type="Proteomes" id="UP001596108"/>
    </source>
</evidence>
<dbReference type="Gene3D" id="3.10.350.10">
    <property type="entry name" value="LysM domain"/>
    <property type="match status" value="1"/>
</dbReference>
<dbReference type="PANTHER" id="PTHR39160">
    <property type="entry name" value="CELL WALL-BINDING PROTEIN YOCH"/>
    <property type="match status" value="1"/>
</dbReference>
<keyword evidence="1 2" id="KW-0732">Signal</keyword>
<dbReference type="InterPro" id="IPR010611">
    <property type="entry name" value="3D_dom"/>
</dbReference>
<accession>A0ABW0QVI2</accession>
<dbReference type="Gene3D" id="2.40.40.10">
    <property type="entry name" value="RlpA-like domain"/>
    <property type="match status" value="1"/>
</dbReference>
<feature type="chain" id="PRO_5046242473" evidence="2">
    <location>
        <begin position="31"/>
        <end position="212"/>
    </location>
</feature>
<protein>
    <submittedName>
        <fullName evidence="4">3D domain-containing protein</fullName>
    </submittedName>
</protein>
<dbReference type="InterPro" id="IPR059180">
    <property type="entry name" value="3D_YorM"/>
</dbReference>
<evidence type="ECO:0000256" key="2">
    <source>
        <dbReference type="SAM" id="SignalP"/>
    </source>
</evidence>
<feature type="signal peptide" evidence="2">
    <location>
        <begin position="1"/>
        <end position="30"/>
    </location>
</feature>
<dbReference type="CDD" id="cd00118">
    <property type="entry name" value="LysM"/>
    <property type="match status" value="1"/>
</dbReference>
<evidence type="ECO:0000259" key="3">
    <source>
        <dbReference type="PROSITE" id="PS51782"/>
    </source>
</evidence>
<dbReference type="RefSeq" id="WP_378110379.1">
    <property type="nucleotide sequence ID" value="NZ_JBHSNC010000010.1"/>
</dbReference>
<dbReference type="InterPro" id="IPR018392">
    <property type="entry name" value="LysM"/>
</dbReference>
<feature type="domain" description="LysM" evidence="3">
    <location>
        <begin position="32"/>
        <end position="76"/>
    </location>
</feature>
<evidence type="ECO:0000313" key="4">
    <source>
        <dbReference type="EMBL" id="MFC5528536.1"/>
    </source>
</evidence>
<dbReference type="SUPFAM" id="SSF50685">
    <property type="entry name" value="Barwin-like endoglucanases"/>
    <property type="match status" value="1"/>
</dbReference>
<dbReference type="Pfam" id="PF01476">
    <property type="entry name" value="LysM"/>
    <property type="match status" value="1"/>
</dbReference>
<name>A0ABW0QVI2_9BACL</name>
<dbReference type="CDD" id="cd14667">
    <property type="entry name" value="3D_containing_proteins"/>
    <property type="match status" value="1"/>
</dbReference>
<dbReference type="InterPro" id="IPR036779">
    <property type="entry name" value="LysM_dom_sf"/>
</dbReference>
<dbReference type="InterPro" id="IPR051933">
    <property type="entry name" value="Resuscitation_pf_RpfB"/>
</dbReference>
<dbReference type="InterPro" id="IPR036908">
    <property type="entry name" value="RlpA-like_sf"/>
</dbReference>
<organism evidence="4 5">
    <name type="scientific">Cohnella yongneupensis</name>
    <dbReference type="NCBI Taxonomy" id="425006"/>
    <lineage>
        <taxon>Bacteria</taxon>
        <taxon>Bacillati</taxon>
        <taxon>Bacillota</taxon>
        <taxon>Bacilli</taxon>
        <taxon>Bacillales</taxon>
        <taxon>Paenibacillaceae</taxon>
        <taxon>Cohnella</taxon>
    </lineage>
</organism>
<evidence type="ECO:0000256" key="1">
    <source>
        <dbReference type="ARBA" id="ARBA00022729"/>
    </source>
</evidence>
<dbReference type="SUPFAM" id="SSF54106">
    <property type="entry name" value="LysM domain"/>
    <property type="match status" value="1"/>
</dbReference>
<sequence>MNRKLKNLGTRTASLVLGGALLIPALTAHAATTHIATDTTTFWKLSQYYGIPTQLLLDANPNVDPTNIYAGLRLSIPTTNTVTAKSTEQPSVTAQSITTNAGVSLAYSKVLDIKATAYSSAPEENGPWGAVDYFGNALKLGTIAVDPSVIPFGTKLYITGYDFNGLPVGGMVGTATDKGSAIKGKRVDIFIPGTPAFVSEFGIQNVKVYILK</sequence>
<dbReference type="PROSITE" id="PS51782">
    <property type="entry name" value="LYSM"/>
    <property type="match status" value="1"/>
</dbReference>